<proteinExistence type="predicted"/>
<dbReference type="PANTHER" id="PTHR30461">
    <property type="entry name" value="DNA-INVERTASE FROM LAMBDOID PROPHAGE"/>
    <property type="match status" value="1"/>
</dbReference>
<name>A0AB39S781_9ACTN</name>
<dbReference type="Gene3D" id="3.90.1750.20">
    <property type="entry name" value="Putative Large Serine Recombinase, Chain B, Domain 2"/>
    <property type="match status" value="1"/>
</dbReference>
<keyword evidence="1" id="KW-0238">DNA-binding</keyword>
<keyword evidence="2" id="KW-0233">DNA recombination</keyword>
<sequence>MTKLMRGPNPATTGTEIIALAYKRASTEEQLKGYGLDVQDDELRAWEAEDTRHTILEIFSDEGVSGSLDRRPAMLRLEERAQEGKANRIVVPKVDRVGRTARAAFNWAWRMQDIGVHFISVEECIDTSTELGWTMFQQYVFFSEMEWNRIRQRTLDGRNKKIEYGGWPAGPAPYGYRIKGKGQKGSFLVVCEDEARVILKAVALLVDDKKSYEKVADELNRLEMYTRSGKPWTATNLYQRMHSETFDGYTTYRKANRGERKKATRLYEDGTPVYGEPVRIAVPQILTPDRTEGLKAALKKRSIDKPRKPARIYSLSGHIASDCGQVYVGGGRTGQRAYRCQGNSSDKSGCGCTNLDAIEIENAVWSKVTEFLANEARLRALADREVVSLPGDRDKYLERQEHLATSIEKQEKLIKDAVPEYIKAGMEPTVAVAAVKKLREEVEGWMKQLEEVQHWLSEYEQTRARANAIVSLARSSRERLANLDVAEKAEIFDMFRIAVLPEKGHFVKRPGAPCTVTAWHHETGAHVPPDVSEKQWEAAREVIAQYHGPRHFSMTSLDLRQALNGMLHRLRHGAEWSEIEPWGRSEAIRRRQGVWFHSGAWQALMKHLATDGRGTVAYRHPTIPLLHVVGEIRSGVLALIGATEDDLTELTDGGSGNPISGMFRELAIDAEKIAKTVART</sequence>
<dbReference type="Pfam" id="PF00239">
    <property type="entry name" value="Resolvase"/>
    <property type="match status" value="1"/>
</dbReference>
<dbReference type="InterPro" id="IPR036162">
    <property type="entry name" value="Resolvase-like_N_sf"/>
</dbReference>
<evidence type="ECO:0000256" key="2">
    <source>
        <dbReference type="ARBA" id="ARBA00023172"/>
    </source>
</evidence>
<dbReference type="InterPro" id="IPR011109">
    <property type="entry name" value="DNA_bind_recombinase_dom"/>
</dbReference>
<evidence type="ECO:0000256" key="1">
    <source>
        <dbReference type="ARBA" id="ARBA00023125"/>
    </source>
</evidence>
<dbReference type="InterPro" id="IPR050639">
    <property type="entry name" value="SSR_resolvase"/>
</dbReference>
<dbReference type="SMART" id="SM00857">
    <property type="entry name" value="Resolvase"/>
    <property type="match status" value="1"/>
</dbReference>
<dbReference type="PROSITE" id="PS51737">
    <property type="entry name" value="RECOMBINASE_DNA_BIND"/>
    <property type="match status" value="1"/>
</dbReference>
<dbReference type="EMBL" id="CP163440">
    <property type="protein sequence ID" value="XDQ63403.1"/>
    <property type="molecule type" value="Genomic_DNA"/>
</dbReference>
<dbReference type="Pfam" id="PF07508">
    <property type="entry name" value="Recombinase"/>
    <property type="match status" value="1"/>
</dbReference>
<dbReference type="Pfam" id="PF13408">
    <property type="entry name" value="Zn_ribbon_recom"/>
    <property type="match status" value="1"/>
</dbReference>
<dbReference type="GO" id="GO:0003677">
    <property type="term" value="F:DNA binding"/>
    <property type="evidence" value="ECO:0007669"/>
    <property type="project" value="UniProtKB-KW"/>
</dbReference>
<gene>
    <name evidence="5" type="ORF">AB5J50_22675</name>
</gene>
<dbReference type="SUPFAM" id="SSF53041">
    <property type="entry name" value="Resolvase-like"/>
    <property type="match status" value="1"/>
</dbReference>
<dbReference type="PANTHER" id="PTHR30461:SF2">
    <property type="entry name" value="SERINE RECOMBINASE PINE-RELATED"/>
    <property type="match status" value="1"/>
</dbReference>
<reference evidence="5" key="1">
    <citation type="submission" date="2024-07" db="EMBL/GenBank/DDBJ databases">
        <authorList>
            <person name="Yu S.T."/>
        </authorList>
    </citation>
    <scope>NUCLEOTIDE SEQUENCE</scope>
    <source>
        <strain evidence="5">R35</strain>
    </source>
</reference>
<dbReference type="PROSITE" id="PS51736">
    <property type="entry name" value="RECOMBINASES_3"/>
    <property type="match status" value="1"/>
</dbReference>
<evidence type="ECO:0000313" key="5">
    <source>
        <dbReference type="EMBL" id="XDQ63403.1"/>
    </source>
</evidence>
<dbReference type="CDD" id="cd00338">
    <property type="entry name" value="Ser_Recombinase"/>
    <property type="match status" value="1"/>
</dbReference>
<evidence type="ECO:0000259" key="3">
    <source>
        <dbReference type="PROSITE" id="PS51736"/>
    </source>
</evidence>
<dbReference type="RefSeq" id="WP_369260232.1">
    <property type="nucleotide sequence ID" value="NZ_CP163440.1"/>
</dbReference>
<evidence type="ECO:0000259" key="4">
    <source>
        <dbReference type="PROSITE" id="PS51737"/>
    </source>
</evidence>
<dbReference type="InterPro" id="IPR038109">
    <property type="entry name" value="DNA_bind_recomb_sf"/>
</dbReference>
<dbReference type="Gene3D" id="3.40.50.1390">
    <property type="entry name" value="Resolvase, N-terminal catalytic domain"/>
    <property type="match status" value="1"/>
</dbReference>
<dbReference type="AlphaFoldDB" id="A0AB39S781"/>
<organism evidence="5">
    <name type="scientific">Streptomyces sp. R35</name>
    <dbReference type="NCBI Taxonomy" id="3238630"/>
    <lineage>
        <taxon>Bacteria</taxon>
        <taxon>Bacillati</taxon>
        <taxon>Actinomycetota</taxon>
        <taxon>Actinomycetes</taxon>
        <taxon>Kitasatosporales</taxon>
        <taxon>Streptomycetaceae</taxon>
        <taxon>Streptomyces</taxon>
    </lineage>
</organism>
<feature type="domain" description="Recombinase" evidence="4">
    <location>
        <begin position="173"/>
        <end position="304"/>
    </location>
</feature>
<dbReference type="InterPro" id="IPR006119">
    <property type="entry name" value="Resolv_N"/>
</dbReference>
<dbReference type="GO" id="GO:0000150">
    <property type="term" value="F:DNA strand exchange activity"/>
    <property type="evidence" value="ECO:0007669"/>
    <property type="project" value="InterPro"/>
</dbReference>
<protein>
    <submittedName>
        <fullName evidence="5">Recombinase family protein</fullName>
    </submittedName>
</protein>
<accession>A0AB39S781</accession>
<dbReference type="InterPro" id="IPR025827">
    <property type="entry name" value="Zn_ribbon_recom_dom"/>
</dbReference>
<feature type="domain" description="Resolvase/invertase-type recombinase catalytic" evidence="3">
    <location>
        <begin position="18"/>
        <end position="165"/>
    </location>
</feature>